<comment type="caution">
    <text evidence="2">The sequence shown here is derived from an EMBL/GenBank/DDBJ whole genome shotgun (WGS) entry which is preliminary data.</text>
</comment>
<reference evidence="2" key="2">
    <citation type="submission" date="2021-04" db="EMBL/GenBank/DDBJ databases">
        <authorList>
            <person name="Gilroy R."/>
        </authorList>
    </citation>
    <scope>NUCLEOTIDE SEQUENCE</scope>
    <source>
        <strain evidence="2">Gambia15-2214</strain>
    </source>
</reference>
<name>A0A9E2L125_9SPIR</name>
<reference evidence="2" key="1">
    <citation type="journal article" date="2021" name="PeerJ">
        <title>Extensive microbial diversity within the chicken gut microbiome revealed by metagenomics and culture.</title>
        <authorList>
            <person name="Gilroy R."/>
            <person name="Ravi A."/>
            <person name="Getino M."/>
            <person name="Pursley I."/>
            <person name="Horton D.L."/>
            <person name="Alikhan N.F."/>
            <person name="Baker D."/>
            <person name="Gharbi K."/>
            <person name="Hall N."/>
            <person name="Watson M."/>
            <person name="Adriaenssens E.M."/>
            <person name="Foster-Nyarko E."/>
            <person name="Jarju S."/>
            <person name="Secka A."/>
            <person name="Antonio M."/>
            <person name="Oren A."/>
            <person name="Chaudhuri R.R."/>
            <person name="La Ragione R."/>
            <person name="Hildebrand F."/>
            <person name="Pallen M.J."/>
        </authorList>
    </citation>
    <scope>NUCLEOTIDE SEQUENCE</scope>
    <source>
        <strain evidence="2">Gambia15-2214</strain>
    </source>
</reference>
<dbReference type="AlphaFoldDB" id="A0A9E2L125"/>
<gene>
    <name evidence="2" type="ORF">IAA16_02780</name>
</gene>
<proteinExistence type="predicted"/>
<evidence type="ECO:0000313" key="2">
    <source>
        <dbReference type="EMBL" id="MBU3849472.1"/>
    </source>
</evidence>
<dbReference type="Proteomes" id="UP000823914">
    <property type="component" value="Unassembled WGS sequence"/>
</dbReference>
<feature type="signal peptide" evidence="1">
    <location>
        <begin position="1"/>
        <end position="23"/>
    </location>
</feature>
<feature type="chain" id="PRO_5039128424" description="DUF5640 domain-containing protein" evidence="1">
    <location>
        <begin position="24"/>
        <end position="137"/>
    </location>
</feature>
<organism evidence="2 3">
    <name type="scientific">Candidatus Treponema excrementipullorum</name>
    <dbReference type="NCBI Taxonomy" id="2838768"/>
    <lineage>
        <taxon>Bacteria</taxon>
        <taxon>Pseudomonadati</taxon>
        <taxon>Spirochaetota</taxon>
        <taxon>Spirochaetia</taxon>
        <taxon>Spirochaetales</taxon>
        <taxon>Treponemataceae</taxon>
        <taxon>Treponema</taxon>
    </lineage>
</organism>
<accession>A0A9E2L125</accession>
<evidence type="ECO:0000313" key="3">
    <source>
        <dbReference type="Proteomes" id="UP000823914"/>
    </source>
</evidence>
<keyword evidence="1" id="KW-0732">Signal</keyword>
<sequence length="137" mass="14834">MKKISVTMLFVLALALLVGCTNAATGGTGSGSETENDYLAPLLGTWKTEGYDEGKFVTFTFGGITNTGRASYTFTRTDMSMTLQQEGKDMQYDDGKVEGADESYIYIGNGKNSYKFAQENGEAVLWLGTVGPLYKSK</sequence>
<protein>
    <recommendedName>
        <fullName evidence="4">DUF5640 domain-containing protein</fullName>
    </recommendedName>
</protein>
<dbReference type="PROSITE" id="PS51257">
    <property type="entry name" value="PROKAR_LIPOPROTEIN"/>
    <property type="match status" value="1"/>
</dbReference>
<evidence type="ECO:0008006" key="4">
    <source>
        <dbReference type="Google" id="ProtNLM"/>
    </source>
</evidence>
<evidence type="ECO:0000256" key="1">
    <source>
        <dbReference type="SAM" id="SignalP"/>
    </source>
</evidence>
<dbReference type="EMBL" id="JAHLFV010000063">
    <property type="protein sequence ID" value="MBU3849472.1"/>
    <property type="molecule type" value="Genomic_DNA"/>
</dbReference>